<gene>
    <name evidence="12" type="ORF">WJX81_001481</name>
</gene>
<name>A0AAW1RI88_9CHLO</name>
<comment type="subunit">
    <text evidence="5 11">Component of the oligosaccharyltransferase (OST) complex.</text>
</comment>
<keyword evidence="6 11" id="KW-0812">Transmembrane</keyword>
<evidence type="ECO:0000256" key="1">
    <source>
        <dbReference type="ARBA" id="ARBA00002791"/>
    </source>
</evidence>
<evidence type="ECO:0000256" key="5">
    <source>
        <dbReference type="ARBA" id="ARBA00011157"/>
    </source>
</evidence>
<evidence type="ECO:0000256" key="3">
    <source>
        <dbReference type="ARBA" id="ARBA00004922"/>
    </source>
</evidence>
<feature type="transmembrane region" description="Helical" evidence="11">
    <location>
        <begin position="20"/>
        <end position="45"/>
    </location>
</feature>
<comment type="pathway">
    <text evidence="3 11">Protein modification; protein glycosylation.</text>
</comment>
<keyword evidence="8 11" id="KW-0256">Endoplasmic reticulum</keyword>
<sequence length="110" mass="12483">MESLRLISTSFRTEYKKTPLQLKVIDCFLVYAGLTAAVQFMYMLLVGSFPFNSFLAGLFCSVGFFVLTVCLRMQVDPSNTDFKDTSPERAFIDYVLCNGLLFLVAWNFMG</sequence>
<organism evidence="12 13">
    <name type="scientific">Elliptochloris bilobata</name>
    <dbReference type="NCBI Taxonomy" id="381761"/>
    <lineage>
        <taxon>Eukaryota</taxon>
        <taxon>Viridiplantae</taxon>
        <taxon>Chlorophyta</taxon>
        <taxon>core chlorophytes</taxon>
        <taxon>Trebouxiophyceae</taxon>
        <taxon>Trebouxiophyceae incertae sedis</taxon>
        <taxon>Elliptochloris clade</taxon>
        <taxon>Elliptochloris</taxon>
    </lineage>
</organism>
<evidence type="ECO:0000256" key="9">
    <source>
        <dbReference type="ARBA" id="ARBA00022989"/>
    </source>
</evidence>
<keyword evidence="7" id="KW-0053">Apoptosis</keyword>
<dbReference type="PANTHER" id="PTHR10705">
    <property type="entry name" value="DOLICHYL-DIPHOSPHOOLIGOSACCHARIDE--PROTEIN GLYCOSYLTRANSFERASE SUBUNIT DAD1"/>
    <property type="match status" value="1"/>
</dbReference>
<dbReference type="GO" id="GO:0006487">
    <property type="term" value="P:protein N-linked glycosylation"/>
    <property type="evidence" value="ECO:0007669"/>
    <property type="project" value="TreeGrafter"/>
</dbReference>
<comment type="function">
    <text evidence="1 11">Subunit of the oligosaccharyl transferase (OST) complex that catalyzes the initial transfer of a defined glycan (Glc(3)Man(9)GlcNAc(2) in eukaryotes) from the lipid carrier dolichol-pyrophosphate to an asparagine residue within an Asn-X-Ser/Thr consensus motif in nascent polypeptide chains, the first step in protein N-glycosylation. N-glycosylation occurs cotranslationally and the complex associates with the Sec61 complex at the channel-forming translocon complex that mediates protein translocation across the endoplasmic reticulum (ER). All subunits are required for a maximal enzyme activity.</text>
</comment>
<evidence type="ECO:0000256" key="7">
    <source>
        <dbReference type="ARBA" id="ARBA00022703"/>
    </source>
</evidence>
<evidence type="ECO:0000313" key="12">
    <source>
        <dbReference type="EMBL" id="KAK9833395.1"/>
    </source>
</evidence>
<evidence type="ECO:0000256" key="8">
    <source>
        <dbReference type="ARBA" id="ARBA00022824"/>
    </source>
</evidence>
<feature type="transmembrane region" description="Helical" evidence="11">
    <location>
        <begin position="91"/>
        <end position="109"/>
    </location>
</feature>
<keyword evidence="10 11" id="KW-0472">Membrane</keyword>
<feature type="transmembrane region" description="Helical" evidence="11">
    <location>
        <begin position="51"/>
        <end position="71"/>
    </location>
</feature>
<dbReference type="Proteomes" id="UP001445335">
    <property type="component" value="Unassembled WGS sequence"/>
</dbReference>
<evidence type="ECO:0000256" key="10">
    <source>
        <dbReference type="ARBA" id="ARBA00023136"/>
    </source>
</evidence>
<dbReference type="Pfam" id="PF02109">
    <property type="entry name" value="DAD"/>
    <property type="match status" value="1"/>
</dbReference>
<evidence type="ECO:0000256" key="4">
    <source>
        <dbReference type="ARBA" id="ARBA00009386"/>
    </source>
</evidence>
<keyword evidence="13" id="KW-1185">Reference proteome</keyword>
<comment type="similarity">
    <text evidence="4 11">Belongs to the DAD/OST2 family.</text>
</comment>
<dbReference type="PANTHER" id="PTHR10705:SF0">
    <property type="entry name" value="DOLICHYL-DIPHOSPHOOLIGOSACCHARIDE--PROTEIN GLYCOSYLTRANSFERASE SUBUNIT DAD1"/>
    <property type="match status" value="1"/>
</dbReference>
<comment type="caution">
    <text evidence="12">The sequence shown here is derived from an EMBL/GenBank/DDBJ whole genome shotgun (WGS) entry which is preliminary data.</text>
</comment>
<dbReference type="AlphaFoldDB" id="A0AAW1RI88"/>
<evidence type="ECO:0000313" key="13">
    <source>
        <dbReference type="Proteomes" id="UP001445335"/>
    </source>
</evidence>
<evidence type="ECO:0000256" key="2">
    <source>
        <dbReference type="ARBA" id="ARBA00004477"/>
    </source>
</evidence>
<evidence type="ECO:0000256" key="6">
    <source>
        <dbReference type="ARBA" id="ARBA00022692"/>
    </source>
</evidence>
<dbReference type="GO" id="GO:0008250">
    <property type="term" value="C:oligosaccharyltransferase complex"/>
    <property type="evidence" value="ECO:0007669"/>
    <property type="project" value="InterPro"/>
</dbReference>
<dbReference type="InterPro" id="IPR003038">
    <property type="entry name" value="DAD/Ost2"/>
</dbReference>
<dbReference type="EMBL" id="JALJOU010000036">
    <property type="protein sequence ID" value="KAK9833395.1"/>
    <property type="molecule type" value="Genomic_DNA"/>
</dbReference>
<keyword evidence="9 11" id="KW-1133">Transmembrane helix</keyword>
<proteinExistence type="inferred from homology"/>
<dbReference type="PIRSF" id="PIRSF005588">
    <property type="entry name" value="DAD"/>
    <property type="match status" value="1"/>
</dbReference>
<protein>
    <recommendedName>
        <fullName evidence="11">Dolichyl-diphosphooligosaccharide--protein glycosyltransferase subunit DAD1</fullName>
        <shortName evidence="11">Oligosaccharyl transferase subunit DAD1</shortName>
    </recommendedName>
</protein>
<accession>A0AAW1RI88</accession>
<evidence type="ECO:0000256" key="11">
    <source>
        <dbReference type="RuleBase" id="RU361136"/>
    </source>
</evidence>
<comment type="subcellular location">
    <subcellularLocation>
        <location evidence="2 11">Endoplasmic reticulum membrane</location>
        <topology evidence="2 11">Multi-pass membrane protein</topology>
    </subcellularLocation>
</comment>
<reference evidence="12 13" key="1">
    <citation type="journal article" date="2024" name="Nat. Commun.">
        <title>Phylogenomics reveals the evolutionary origins of lichenization in chlorophyte algae.</title>
        <authorList>
            <person name="Puginier C."/>
            <person name="Libourel C."/>
            <person name="Otte J."/>
            <person name="Skaloud P."/>
            <person name="Haon M."/>
            <person name="Grisel S."/>
            <person name="Petersen M."/>
            <person name="Berrin J.G."/>
            <person name="Delaux P.M."/>
            <person name="Dal Grande F."/>
            <person name="Keller J."/>
        </authorList>
    </citation>
    <scope>NUCLEOTIDE SEQUENCE [LARGE SCALE GENOMIC DNA]</scope>
    <source>
        <strain evidence="12 13">SAG 245.80</strain>
    </source>
</reference>